<dbReference type="PANTHER" id="PTHR43606:SF2">
    <property type="entry name" value="ALKALINE PHOSPHATASE FAMILY PROTEIN (AFU_ORTHOLOGUE AFUA_5G03860)"/>
    <property type="match status" value="1"/>
</dbReference>
<name>A0A9N8DGU0_9STRA</name>
<dbReference type="Pfam" id="PF09423">
    <property type="entry name" value="PhoD"/>
    <property type="match status" value="1"/>
</dbReference>
<feature type="chain" id="PRO_5040460817" evidence="1">
    <location>
        <begin position="33"/>
        <end position="495"/>
    </location>
</feature>
<dbReference type="InterPro" id="IPR038607">
    <property type="entry name" value="PhoD-like_sf"/>
</dbReference>
<feature type="domain" description="PhoD-like phosphatase metallophosphatase" evidence="2">
    <location>
        <begin position="196"/>
        <end position="389"/>
    </location>
</feature>
<dbReference type="PANTHER" id="PTHR43606">
    <property type="entry name" value="PHOSPHATASE, PUTATIVE (AFU_ORTHOLOGUE AFUA_6G08710)-RELATED"/>
    <property type="match status" value="1"/>
</dbReference>
<gene>
    <name evidence="3" type="ORF">SEMRO_145_G067160.1</name>
</gene>
<dbReference type="Gene3D" id="3.60.21.70">
    <property type="entry name" value="PhoD-like phosphatase"/>
    <property type="match status" value="1"/>
</dbReference>
<dbReference type="EMBL" id="CAICTM010000144">
    <property type="protein sequence ID" value="CAB9502743.1"/>
    <property type="molecule type" value="Genomic_DNA"/>
</dbReference>
<dbReference type="AlphaFoldDB" id="A0A9N8DGU0"/>
<dbReference type="InterPro" id="IPR018946">
    <property type="entry name" value="PhoD-like_MPP"/>
</dbReference>
<reference evidence="3" key="1">
    <citation type="submission" date="2020-06" db="EMBL/GenBank/DDBJ databases">
        <authorList>
            <consortium name="Plant Systems Biology data submission"/>
        </authorList>
    </citation>
    <scope>NUCLEOTIDE SEQUENCE</scope>
    <source>
        <strain evidence="3">D6</strain>
    </source>
</reference>
<feature type="signal peptide" evidence="1">
    <location>
        <begin position="1"/>
        <end position="32"/>
    </location>
</feature>
<evidence type="ECO:0000313" key="3">
    <source>
        <dbReference type="EMBL" id="CAB9502743.1"/>
    </source>
</evidence>
<dbReference type="SUPFAM" id="SSF56300">
    <property type="entry name" value="Metallo-dependent phosphatases"/>
    <property type="match status" value="1"/>
</dbReference>
<keyword evidence="4" id="KW-1185">Reference proteome</keyword>
<dbReference type="OrthoDB" id="39107at2759"/>
<evidence type="ECO:0000259" key="2">
    <source>
        <dbReference type="Pfam" id="PF09423"/>
    </source>
</evidence>
<sequence>MTMRNIPSLRMPATMYFLITVLVCAFVPLSRAQSALPNGAILGVVGGVTRTRAVVGFRSQQSAQVWVAYHRRRGGQQGFQSNDPNLHYSKDRVVTSPSNDFTGSITLSNLQEDTTYFYRIVINGVTQNVPREYEQMFRTFPRSGRVDFSVFSDTWVNGNGHTGQEYNRAAKSYESGGYYQQSDRPLFALQIGDFDHRNPLTLDDSRRMHREMRDTRFQSGAQFTANILTKMCVAHMWDDHDYCTNDSDMYCPSKRTSTQAFREYYPGYAEANPSYGLWYKFRAGDAELFVLDTRSRRDPNNSANTAAKSMLNGGGGIPNDQLTWLLNGLRQSSATWKIIVSSTGGNLYARLNTSTDNWRSFPSEVNRIRNFLQSNRIQNVVMISGDIHSGGGIDNGSNNVFGIPEMTVPHTNMPMQAPSHNMPWGVWSQGVLPGVNSQLQGEGYASVSVNSNSLIFRTHDRDGRVRLRYSLQRRRSSGNLRGRIGAGSDELFDGP</sequence>
<evidence type="ECO:0000256" key="1">
    <source>
        <dbReference type="SAM" id="SignalP"/>
    </source>
</evidence>
<dbReference type="InterPro" id="IPR052900">
    <property type="entry name" value="Phospholipid_Metab_Enz"/>
</dbReference>
<proteinExistence type="predicted"/>
<accession>A0A9N8DGU0</accession>
<comment type="caution">
    <text evidence="3">The sequence shown here is derived from an EMBL/GenBank/DDBJ whole genome shotgun (WGS) entry which is preliminary data.</text>
</comment>
<protein>
    <submittedName>
        <fullName evidence="3">Alkaline phosphatase</fullName>
    </submittedName>
</protein>
<evidence type="ECO:0000313" key="4">
    <source>
        <dbReference type="Proteomes" id="UP001153069"/>
    </source>
</evidence>
<keyword evidence="1" id="KW-0732">Signal</keyword>
<dbReference type="InterPro" id="IPR029052">
    <property type="entry name" value="Metallo-depent_PP-like"/>
</dbReference>
<organism evidence="3 4">
    <name type="scientific">Seminavis robusta</name>
    <dbReference type="NCBI Taxonomy" id="568900"/>
    <lineage>
        <taxon>Eukaryota</taxon>
        <taxon>Sar</taxon>
        <taxon>Stramenopiles</taxon>
        <taxon>Ochrophyta</taxon>
        <taxon>Bacillariophyta</taxon>
        <taxon>Bacillariophyceae</taxon>
        <taxon>Bacillariophycidae</taxon>
        <taxon>Naviculales</taxon>
        <taxon>Naviculaceae</taxon>
        <taxon>Seminavis</taxon>
    </lineage>
</organism>
<dbReference type="Proteomes" id="UP001153069">
    <property type="component" value="Unassembled WGS sequence"/>
</dbReference>